<dbReference type="Proteomes" id="UP001642409">
    <property type="component" value="Unassembled WGS sequence"/>
</dbReference>
<dbReference type="EMBL" id="CATOUU010000990">
    <property type="protein sequence ID" value="CAI9965494.1"/>
    <property type="molecule type" value="Genomic_DNA"/>
</dbReference>
<reference evidence="3 5" key="2">
    <citation type="submission" date="2024-07" db="EMBL/GenBank/DDBJ databases">
        <authorList>
            <person name="Akdeniz Z."/>
        </authorList>
    </citation>
    <scope>NUCLEOTIDE SEQUENCE [LARGE SCALE GENOMIC DNA]</scope>
</reference>
<evidence type="ECO:0000313" key="1">
    <source>
        <dbReference type="EMBL" id="CAI9918230.1"/>
    </source>
</evidence>
<evidence type="ECO:0000313" key="4">
    <source>
        <dbReference type="EMBL" id="CAL6061609.1"/>
    </source>
</evidence>
<sequence length="99" mass="11583">MKRIPQMLSNSVIHSCTIPKNASLTSVMDISNQTDDFNSYENLQLLYKLKLLNEESQHLFSKTEKLERFYERTVSENIKRLGCNLKSILNFILKKNESQ</sequence>
<accession>A0AA86R450</accession>
<dbReference type="EMBL" id="CAXDID020000148">
    <property type="protein sequence ID" value="CAL6041185.1"/>
    <property type="molecule type" value="Genomic_DNA"/>
</dbReference>
<comment type="caution">
    <text evidence="2">The sequence shown here is derived from an EMBL/GenBank/DDBJ whole genome shotgun (WGS) entry which is preliminary data.</text>
</comment>
<evidence type="ECO:0000313" key="3">
    <source>
        <dbReference type="EMBL" id="CAL6041185.1"/>
    </source>
</evidence>
<proteinExistence type="predicted"/>
<keyword evidence="5" id="KW-1185">Reference proteome</keyword>
<dbReference type="AlphaFoldDB" id="A0AA86R450"/>
<name>A0AA86R450_9EUKA</name>
<reference evidence="2" key="1">
    <citation type="submission" date="2023-06" db="EMBL/GenBank/DDBJ databases">
        <authorList>
            <person name="Kurt Z."/>
        </authorList>
    </citation>
    <scope>NUCLEOTIDE SEQUENCE</scope>
</reference>
<dbReference type="EMBL" id="CAXDID020000235">
    <property type="protein sequence ID" value="CAL6061609.1"/>
    <property type="molecule type" value="Genomic_DNA"/>
</dbReference>
<organism evidence="2">
    <name type="scientific">Hexamita inflata</name>
    <dbReference type="NCBI Taxonomy" id="28002"/>
    <lineage>
        <taxon>Eukaryota</taxon>
        <taxon>Metamonada</taxon>
        <taxon>Diplomonadida</taxon>
        <taxon>Hexamitidae</taxon>
        <taxon>Hexamitinae</taxon>
        <taxon>Hexamita</taxon>
    </lineage>
</organism>
<evidence type="ECO:0000313" key="2">
    <source>
        <dbReference type="EMBL" id="CAI9965494.1"/>
    </source>
</evidence>
<evidence type="ECO:0000313" key="5">
    <source>
        <dbReference type="Proteomes" id="UP001642409"/>
    </source>
</evidence>
<dbReference type="EMBL" id="CATOUU010000153">
    <property type="protein sequence ID" value="CAI9918230.1"/>
    <property type="molecule type" value="Genomic_DNA"/>
</dbReference>
<protein>
    <submittedName>
        <fullName evidence="3">Hypothetical_protein</fullName>
    </submittedName>
</protein>
<gene>
    <name evidence="3" type="ORF">HINF_LOCUS38838</name>
    <name evidence="4" type="ORF">HINF_LOCUS49792</name>
    <name evidence="2" type="ORF">HINF_LOCUS53139</name>
    <name evidence="1" type="ORF">HINF_LOCUS5875</name>
</gene>